<feature type="transmembrane region" description="Helical" evidence="12">
    <location>
        <begin position="40"/>
        <end position="59"/>
    </location>
</feature>
<dbReference type="GO" id="GO:0005886">
    <property type="term" value="C:plasma membrane"/>
    <property type="evidence" value="ECO:0007669"/>
    <property type="project" value="UniProtKB-SubCell"/>
</dbReference>
<feature type="transmembrane region" description="Helical" evidence="12">
    <location>
        <begin position="154"/>
        <end position="175"/>
    </location>
</feature>
<feature type="binding site" evidence="12">
    <location>
        <position position="222"/>
    </location>
    <ligand>
        <name>Zn(2+)</name>
        <dbReference type="ChEBI" id="CHEBI:29105"/>
        <note>catalytic</note>
    </ligand>
</feature>
<keyword evidence="6 12" id="KW-0479">Metal-binding</keyword>
<keyword evidence="5 12" id="KW-0812">Transmembrane</keyword>
<dbReference type="AlphaFoldDB" id="A0A106QCU2"/>
<comment type="similarity">
    <text evidence="2 12">Belongs to the peptidase M48B family.</text>
</comment>
<dbReference type="HAMAP" id="MF_00188">
    <property type="entry name" value="Pept_M48_protease_HtpX"/>
    <property type="match status" value="1"/>
</dbReference>
<evidence type="ECO:0000256" key="10">
    <source>
        <dbReference type="ARBA" id="ARBA00023049"/>
    </source>
</evidence>
<dbReference type="EMBL" id="LPHD01000049">
    <property type="protein sequence ID" value="KWA83739.1"/>
    <property type="molecule type" value="Genomic_DNA"/>
</dbReference>
<evidence type="ECO:0000256" key="5">
    <source>
        <dbReference type="ARBA" id="ARBA00022692"/>
    </source>
</evidence>
<sequence>MKRIVLFILTNLAVVLVLGTVASALGVNRYLTGAGLNLGALLGFCLVFGFGGAFISLLLSRPLAKWSTGARVVDGSEGRTEAWLVNTVRGLAEKAGVAMPEVAIYDGEPNAFATGATKNSSLVAVSTGLLHSMDENQVEAVLAHEMSHVANGDMVTLALVQGVMNTFVMFLARLVGHFIDRVLFKNDKDGAGIGYIASVFVLDLLFGLVAAMIVAAFSRHREYRADAGAAALMGQPHSMISALKVLGARQEGELPKNLAAFGITGKGVLSLFASHPSIEARIQALKVNG</sequence>
<evidence type="ECO:0000256" key="7">
    <source>
        <dbReference type="ARBA" id="ARBA00022801"/>
    </source>
</evidence>
<dbReference type="GO" id="GO:0004222">
    <property type="term" value="F:metalloendopeptidase activity"/>
    <property type="evidence" value="ECO:0007669"/>
    <property type="project" value="UniProtKB-UniRule"/>
</dbReference>
<dbReference type="Proteomes" id="UP000060630">
    <property type="component" value="Unassembled WGS sequence"/>
</dbReference>
<dbReference type="Pfam" id="PF01435">
    <property type="entry name" value="Peptidase_M48"/>
    <property type="match status" value="1"/>
</dbReference>
<protein>
    <recommendedName>
        <fullName evidence="12">Protease HtpX homolog</fullName>
        <ecNumber evidence="12">3.4.24.-</ecNumber>
    </recommendedName>
</protein>
<comment type="subcellular location">
    <subcellularLocation>
        <location evidence="1 12">Cell membrane</location>
        <topology evidence="1 12">Multi-pass membrane protein</topology>
    </subcellularLocation>
</comment>
<dbReference type="EC" id="3.4.24.-" evidence="12"/>
<keyword evidence="4 12" id="KW-0645">Protease</keyword>
<evidence type="ECO:0000256" key="9">
    <source>
        <dbReference type="ARBA" id="ARBA00022989"/>
    </source>
</evidence>
<dbReference type="InterPro" id="IPR001915">
    <property type="entry name" value="Peptidase_M48"/>
</dbReference>
<evidence type="ECO:0000256" key="2">
    <source>
        <dbReference type="ARBA" id="ARBA00009779"/>
    </source>
</evidence>
<keyword evidence="11 12" id="KW-0472">Membrane</keyword>
<dbReference type="InterPro" id="IPR022919">
    <property type="entry name" value="Pept_M48_protease_HtpX"/>
</dbReference>
<name>A0A106QCU2_9BURK</name>
<evidence type="ECO:0000256" key="8">
    <source>
        <dbReference type="ARBA" id="ARBA00022833"/>
    </source>
</evidence>
<keyword evidence="8 12" id="KW-0862">Zinc</keyword>
<evidence type="ECO:0000256" key="1">
    <source>
        <dbReference type="ARBA" id="ARBA00004651"/>
    </source>
</evidence>
<evidence type="ECO:0000313" key="14">
    <source>
        <dbReference type="EMBL" id="KWA83739.1"/>
    </source>
</evidence>
<evidence type="ECO:0000256" key="12">
    <source>
        <dbReference type="HAMAP-Rule" id="MF_00188"/>
    </source>
</evidence>
<keyword evidence="9 12" id="KW-1133">Transmembrane helix</keyword>
<dbReference type="NCBIfam" id="NF003965">
    <property type="entry name" value="PRK05457.1"/>
    <property type="match status" value="1"/>
</dbReference>
<feature type="binding site" evidence="12">
    <location>
        <position position="148"/>
    </location>
    <ligand>
        <name>Zn(2+)</name>
        <dbReference type="ChEBI" id="CHEBI:29105"/>
        <note>catalytic</note>
    </ligand>
</feature>
<evidence type="ECO:0000313" key="15">
    <source>
        <dbReference type="Proteomes" id="UP000060630"/>
    </source>
</evidence>
<feature type="transmembrane region" description="Helical" evidence="12">
    <location>
        <begin position="195"/>
        <end position="217"/>
    </location>
</feature>
<dbReference type="PANTHER" id="PTHR43221">
    <property type="entry name" value="PROTEASE HTPX"/>
    <property type="match status" value="1"/>
</dbReference>
<dbReference type="GO" id="GO:0008270">
    <property type="term" value="F:zinc ion binding"/>
    <property type="evidence" value="ECO:0007669"/>
    <property type="project" value="UniProtKB-UniRule"/>
</dbReference>
<keyword evidence="3 12" id="KW-1003">Cell membrane</keyword>
<feature type="binding site" evidence="12">
    <location>
        <position position="144"/>
    </location>
    <ligand>
        <name>Zn(2+)</name>
        <dbReference type="ChEBI" id="CHEBI:29105"/>
        <note>catalytic</note>
    </ligand>
</feature>
<dbReference type="Gene3D" id="3.30.2010.10">
    <property type="entry name" value="Metalloproteases ('zincins'), catalytic domain"/>
    <property type="match status" value="1"/>
</dbReference>
<evidence type="ECO:0000256" key="11">
    <source>
        <dbReference type="ARBA" id="ARBA00023136"/>
    </source>
</evidence>
<accession>A0A106QCU2</accession>
<comment type="caution">
    <text evidence="14">The sequence shown here is derived from an EMBL/GenBank/DDBJ whole genome shotgun (WGS) entry which is preliminary data.</text>
</comment>
<evidence type="ECO:0000256" key="3">
    <source>
        <dbReference type="ARBA" id="ARBA00022475"/>
    </source>
</evidence>
<feature type="active site" evidence="12">
    <location>
        <position position="145"/>
    </location>
</feature>
<dbReference type="GO" id="GO:0006508">
    <property type="term" value="P:proteolysis"/>
    <property type="evidence" value="ECO:0007669"/>
    <property type="project" value="UniProtKB-KW"/>
</dbReference>
<proteinExistence type="inferred from homology"/>
<feature type="domain" description="Peptidase M48" evidence="13">
    <location>
        <begin position="80"/>
        <end position="286"/>
    </location>
</feature>
<dbReference type="CDD" id="cd07335">
    <property type="entry name" value="M48B_HtpX_like"/>
    <property type="match status" value="1"/>
</dbReference>
<organism evidence="14 15">
    <name type="scientific">Burkholderia ubonensis</name>
    <dbReference type="NCBI Taxonomy" id="101571"/>
    <lineage>
        <taxon>Bacteria</taxon>
        <taxon>Pseudomonadati</taxon>
        <taxon>Pseudomonadota</taxon>
        <taxon>Betaproteobacteria</taxon>
        <taxon>Burkholderiales</taxon>
        <taxon>Burkholderiaceae</taxon>
        <taxon>Burkholderia</taxon>
        <taxon>Burkholderia cepacia complex</taxon>
    </lineage>
</organism>
<evidence type="ECO:0000256" key="6">
    <source>
        <dbReference type="ARBA" id="ARBA00022723"/>
    </source>
</evidence>
<reference evidence="14 15" key="1">
    <citation type="submission" date="2015-11" db="EMBL/GenBank/DDBJ databases">
        <title>Expanding the genomic diversity of Burkholderia species for the development of highly accurate diagnostics.</title>
        <authorList>
            <person name="Sahl J."/>
            <person name="Keim P."/>
            <person name="Wagner D."/>
        </authorList>
    </citation>
    <scope>NUCLEOTIDE SEQUENCE [LARGE SCALE GENOMIC DNA]</scope>
    <source>
        <strain evidence="14 15">MSMB2087WGS</strain>
    </source>
</reference>
<keyword evidence="7 12" id="KW-0378">Hydrolase</keyword>
<evidence type="ECO:0000259" key="13">
    <source>
        <dbReference type="Pfam" id="PF01435"/>
    </source>
</evidence>
<dbReference type="InterPro" id="IPR050083">
    <property type="entry name" value="HtpX_protease"/>
</dbReference>
<evidence type="ECO:0000256" key="4">
    <source>
        <dbReference type="ARBA" id="ARBA00022670"/>
    </source>
</evidence>
<dbReference type="PANTHER" id="PTHR43221:SF1">
    <property type="entry name" value="PROTEASE HTPX"/>
    <property type="match status" value="1"/>
</dbReference>
<comment type="cofactor">
    <cofactor evidence="12">
        <name>Zn(2+)</name>
        <dbReference type="ChEBI" id="CHEBI:29105"/>
    </cofactor>
    <text evidence="12">Binds 1 zinc ion per subunit.</text>
</comment>
<dbReference type="RefSeq" id="WP_060191879.1">
    <property type="nucleotide sequence ID" value="NZ_LPHD01000049.1"/>
</dbReference>
<gene>
    <name evidence="12" type="primary">htpX</name>
    <name evidence="14" type="ORF">WL29_20450</name>
</gene>
<keyword evidence="10 12" id="KW-0482">Metalloprotease</keyword>